<evidence type="ECO:0000313" key="8">
    <source>
        <dbReference type="EMBL" id="KAK4498607.1"/>
    </source>
</evidence>
<name>A0ABR0EAV5_ZASCE</name>
<dbReference type="Proteomes" id="UP001305779">
    <property type="component" value="Unassembled WGS sequence"/>
</dbReference>
<dbReference type="InterPro" id="IPR001128">
    <property type="entry name" value="Cyt_P450"/>
</dbReference>
<evidence type="ECO:0000256" key="5">
    <source>
        <dbReference type="ARBA" id="ARBA00023002"/>
    </source>
</evidence>
<keyword evidence="5" id="KW-0560">Oxidoreductase</keyword>
<proteinExistence type="inferred from homology"/>
<evidence type="ECO:0000256" key="2">
    <source>
        <dbReference type="ARBA" id="ARBA00010617"/>
    </source>
</evidence>
<evidence type="ECO:0000256" key="1">
    <source>
        <dbReference type="ARBA" id="ARBA00001971"/>
    </source>
</evidence>
<dbReference type="SUPFAM" id="SSF48264">
    <property type="entry name" value="Cytochrome P450"/>
    <property type="match status" value="1"/>
</dbReference>
<dbReference type="PANTHER" id="PTHR24305:SF29">
    <property type="entry name" value="BENZOATE-PARA-HYDROXYLASE"/>
    <property type="match status" value="1"/>
</dbReference>
<dbReference type="InterPro" id="IPR036396">
    <property type="entry name" value="Cyt_P450_sf"/>
</dbReference>
<keyword evidence="6" id="KW-0408">Iron</keyword>
<comment type="caution">
    <text evidence="8">The sequence shown here is derived from an EMBL/GenBank/DDBJ whole genome shotgun (WGS) entry which is preliminary data.</text>
</comment>
<comment type="similarity">
    <text evidence="2">Belongs to the cytochrome P450 family.</text>
</comment>
<dbReference type="InterPro" id="IPR050121">
    <property type="entry name" value="Cytochrome_P450_monoxygenase"/>
</dbReference>
<evidence type="ECO:0000256" key="6">
    <source>
        <dbReference type="ARBA" id="ARBA00023004"/>
    </source>
</evidence>
<dbReference type="Gene3D" id="1.10.630.10">
    <property type="entry name" value="Cytochrome P450"/>
    <property type="match status" value="1"/>
</dbReference>
<evidence type="ECO:0000313" key="9">
    <source>
        <dbReference type="Proteomes" id="UP001305779"/>
    </source>
</evidence>
<dbReference type="PANTHER" id="PTHR24305">
    <property type="entry name" value="CYTOCHROME P450"/>
    <property type="match status" value="1"/>
</dbReference>
<evidence type="ECO:0000256" key="7">
    <source>
        <dbReference type="ARBA" id="ARBA00023033"/>
    </source>
</evidence>
<evidence type="ECO:0000256" key="4">
    <source>
        <dbReference type="ARBA" id="ARBA00022723"/>
    </source>
</evidence>
<gene>
    <name evidence="8" type="ORF">PRZ48_011266</name>
</gene>
<keyword evidence="4" id="KW-0479">Metal-binding</keyword>
<keyword evidence="7" id="KW-0503">Monooxygenase</keyword>
<sequence length="191" mass="22028">MSILCTFLYGIYNAFFHPLSKYPGPPLWTSYRLLYTIRNIQGVLPFRVLEFHRRYGPVVRIAPNELSFIDKAAWQDIYGLLPDRTQNRKDREAYTPDTPGRNQGIIHANDADHAKLRKIYAPAFSSQALEEQSKMLTEFADLLVNQLQKAASKNPVQDMTRWYNFVTFDITGRFAIGKSSIAWRMQTTTSS</sequence>
<evidence type="ECO:0000256" key="3">
    <source>
        <dbReference type="ARBA" id="ARBA00022617"/>
    </source>
</evidence>
<dbReference type="EMBL" id="JAXOVC010000008">
    <property type="protein sequence ID" value="KAK4498607.1"/>
    <property type="molecule type" value="Genomic_DNA"/>
</dbReference>
<keyword evidence="9" id="KW-1185">Reference proteome</keyword>
<evidence type="ECO:0008006" key="10">
    <source>
        <dbReference type="Google" id="ProtNLM"/>
    </source>
</evidence>
<comment type="cofactor">
    <cofactor evidence="1">
        <name>heme</name>
        <dbReference type="ChEBI" id="CHEBI:30413"/>
    </cofactor>
</comment>
<organism evidence="8 9">
    <name type="scientific">Zasmidium cellare</name>
    <name type="common">Wine cellar mold</name>
    <name type="synonym">Racodium cellare</name>
    <dbReference type="NCBI Taxonomy" id="395010"/>
    <lineage>
        <taxon>Eukaryota</taxon>
        <taxon>Fungi</taxon>
        <taxon>Dikarya</taxon>
        <taxon>Ascomycota</taxon>
        <taxon>Pezizomycotina</taxon>
        <taxon>Dothideomycetes</taxon>
        <taxon>Dothideomycetidae</taxon>
        <taxon>Mycosphaerellales</taxon>
        <taxon>Mycosphaerellaceae</taxon>
        <taxon>Zasmidium</taxon>
    </lineage>
</organism>
<keyword evidence="3" id="KW-0349">Heme</keyword>
<dbReference type="Pfam" id="PF00067">
    <property type="entry name" value="p450"/>
    <property type="match status" value="1"/>
</dbReference>
<reference evidence="8 9" key="1">
    <citation type="journal article" date="2023" name="G3 (Bethesda)">
        <title>A chromosome-level genome assembly of Zasmidium syzygii isolated from banana leaves.</title>
        <authorList>
            <person name="van Westerhoven A.C."/>
            <person name="Mehrabi R."/>
            <person name="Talebi R."/>
            <person name="Steentjes M.B.F."/>
            <person name="Corcolon B."/>
            <person name="Chong P.A."/>
            <person name="Kema G.H.J."/>
            <person name="Seidl M.F."/>
        </authorList>
    </citation>
    <scope>NUCLEOTIDE SEQUENCE [LARGE SCALE GENOMIC DNA]</scope>
    <source>
        <strain evidence="8 9">P124</strain>
    </source>
</reference>
<protein>
    <recommendedName>
        <fullName evidence="10">Cytochrome P450</fullName>
    </recommendedName>
</protein>
<accession>A0ABR0EAV5</accession>